<dbReference type="Pfam" id="PF13181">
    <property type="entry name" value="TPR_8"/>
    <property type="match status" value="1"/>
</dbReference>
<dbReference type="SUPFAM" id="SSF48452">
    <property type="entry name" value="TPR-like"/>
    <property type="match status" value="1"/>
</dbReference>
<reference evidence="1 2" key="1">
    <citation type="submission" date="2019-01" db="EMBL/GenBank/DDBJ databases">
        <title>Senegalimassilia sp. nov. KGMB04484 isolated human feces.</title>
        <authorList>
            <person name="Han K.-I."/>
            <person name="Kim J.-S."/>
            <person name="Lee K.C."/>
            <person name="Suh M.K."/>
            <person name="Eom M.K."/>
            <person name="Lee J.H."/>
            <person name="Park S.-H."/>
            <person name="Kang S.W."/>
            <person name="Park J.-E."/>
            <person name="Oh B.S."/>
            <person name="Yu S.Y."/>
            <person name="Choi S.-H."/>
            <person name="Lee D.H."/>
            <person name="Yoon H."/>
            <person name="Kim B.-Y."/>
            <person name="Lee J.H."/>
            <person name="Lee J.-S."/>
        </authorList>
    </citation>
    <scope>NUCLEOTIDE SEQUENCE [LARGE SCALE GENOMIC DNA]</scope>
    <source>
        <strain evidence="1 2">KGMB04484</strain>
    </source>
</reference>
<dbReference type="SMART" id="SM00028">
    <property type="entry name" value="TPR"/>
    <property type="match status" value="2"/>
</dbReference>
<dbReference type="InterPro" id="IPR011990">
    <property type="entry name" value="TPR-like_helical_dom_sf"/>
</dbReference>
<keyword evidence="2" id="KW-1185">Reference proteome</keyword>
<dbReference type="EMBL" id="SDPW01000001">
    <property type="protein sequence ID" value="RXZ54106.1"/>
    <property type="molecule type" value="Genomic_DNA"/>
</dbReference>
<organism evidence="1 2">
    <name type="scientific">Senegalimassilia faecalis</name>
    <dbReference type="NCBI Taxonomy" id="2509433"/>
    <lineage>
        <taxon>Bacteria</taxon>
        <taxon>Bacillati</taxon>
        <taxon>Actinomycetota</taxon>
        <taxon>Coriobacteriia</taxon>
        <taxon>Coriobacteriales</taxon>
        <taxon>Coriobacteriaceae</taxon>
        <taxon>Senegalimassilia</taxon>
    </lineage>
</organism>
<gene>
    <name evidence="1" type="ORF">ET524_06175</name>
</gene>
<accession>A0A4Q2JYS1</accession>
<evidence type="ECO:0000313" key="2">
    <source>
        <dbReference type="Proteomes" id="UP000293345"/>
    </source>
</evidence>
<dbReference type="OrthoDB" id="3237872at2"/>
<proteinExistence type="predicted"/>
<protein>
    <submittedName>
        <fullName evidence="1">Uncharacterized protein</fullName>
    </submittedName>
</protein>
<evidence type="ECO:0000313" key="1">
    <source>
        <dbReference type="EMBL" id="RXZ54106.1"/>
    </source>
</evidence>
<sequence>MQEVAGNEGVWRLEPHEKMLGVRLYAYDGCVPPLPDGTRPQGRFGVVGGRALRPKPASGGMYVVETVGETPTDQAMRIIGYIDVYGRAFACAEPQVAPPARLPDVEIARFSEPMPKGESAGYVYVRDGETGDARVVASYREKRDRYHMFDTWYDFGAHAQDMTYKELMTRAYLALYHRPKLGAPAVPSRDVTKLLDNVGPEKPFANLRAFVSDVRTVLADSQLKAPGVIELLVRNLEASGLERLRDQGVPDDSVRLVRSTRYAHTAYFVANNDAGAPSTSTLWAIESALNRYLLACEKLGERASEAALSECERVDEALFATVGAQELAGGGLPGVPEGQDGGEWGLRCRLSQSVEQLRLPARVDVELRVDAASGAVTFGLTVPPAKLMPKSLDEQASEQVFSYGAHVGLLLAAHAFSAEQAVQTVKLVAWPLEGGAADGNQDAERAALFEVDLTRRAFKETNGFSDALANDARLLFEREGARWDVAGAELPDPRLMHPAFEAWNERSAGDAPLPAFAREPLGAQRERDMDIEYDTAYRRVAENLADQLVRTSNTSEAIAAVRAVQARALDAKDERAASACTRLMSALAEGSLDAADQNAVVTCFLGDDRCLAALNRAHTLAETDQAAAVSVLTDVISEAQLLDGFVDGSSEVYRAFDGYGSRVLYNLARAGTAAFVPGVQADADKRVRVVPDSFYLCHLEVVHLLERSFERADDAIRYGAAAVAMAPTCAMGYRVLGRAYMLQGDMEHAFETLTRGLLVAMQPADISLMYYQLGYVAWKLGRAQAGVACYLKAVEASPAIALQATAELKELVDETGVSIPSHDQAEQDLQNAGILCAPSPEVLDALDAALAAACDAGLAHVTRSLLATRLRYRPDDVLMGVLRSFGEPA</sequence>
<dbReference type="InterPro" id="IPR019734">
    <property type="entry name" value="TPR_rpt"/>
</dbReference>
<dbReference type="Proteomes" id="UP000293345">
    <property type="component" value="Unassembled WGS sequence"/>
</dbReference>
<dbReference type="AlphaFoldDB" id="A0A4Q2JYS1"/>
<dbReference type="Gene3D" id="1.25.40.10">
    <property type="entry name" value="Tetratricopeptide repeat domain"/>
    <property type="match status" value="1"/>
</dbReference>
<comment type="caution">
    <text evidence="1">The sequence shown here is derived from an EMBL/GenBank/DDBJ whole genome shotgun (WGS) entry which is preliminary data.</text>
</comment>
<name>A0A4Q2JYS1_9ACTN</name>
<dbReference type="RefSeq" id="WP_129424140.1">
    <property type="nucleotide sequence ID" value="NZ_SDPW01000001.1"/>
</dbReference>